<evidence type="ECO:0000256" key="8">
    <source>
        <dbReference type="SAM" id="MobiDB-lite"/>
    </source>
</evidence>
<feature type="compositionally biased region" description="Polar residues" evidence="8">
    <location>
        <begin position="2409"/>
        <end position="2427"/>
    </location>
</feature>
<dbReference type="SUPFAM" id="SSF57667">
    <property type="entry name" value="beta-beta-alpha zinc fingers"/>
    <property type="match status" value="2"/>
</dbReference>
<evidence type="ECO:0000256" key="5">
    <source>
        <dbReference type="ARBA" id="ARBA00022833"/>
    </source>
</evidence>
<feature type="domain" description="C2H2-type" evidence="9">
    <location>
        <begin position="1872"/>
        <end position="1899"/>
    </location>
</feature>
<feature type="region of interest" description="Disordered" evidence="8">
    <location>
        <begin position="1951"/>
        <end position="1996"/>
    </location>
</feature>
<evidence type="ECO:0000256" key="6">
    <source>
        <dbReference type="ARBA" id="ARBA00023242"/>
    </source>
</evidence>
<feature type="region of interest" description="Disordered" evidence="8">
    <location>
        <begin position="2034"/>
        <end position="2058"/>
    </location>
</feature>
<accession>A0AAJ6YK74</accession>
<dbReference type="PANTHER" id="PTHR24394">
    <property type="entry name" value="ZINC FINGER PROTEIN"/>
    <property type="match status" value="1"/>
</dbReference>
<reference evidence="11" key="1">
    <citation type="submission" date="2025-08" db="UniProtKB">
        <authorList>
            <consortium name="RefSeq"/>
        </authorList>
    </citation>
    <scope>IDENTIFICATION</scope>
</reference>
<dbReference type="Gene3D" id="3.30.160.60">
    <property type="entry name" value="Classic Zinc Finger"/>
    <property type="match status" value="1"/>
</dbReference>
<feature type="compositionally biased region" description="Polar residues" evidence="8">
    <location>
        <begin position="925"/>
        <end position="941"/>
    </location>
</feature>
<dbReference type="PROSITE" id="PS00028">
    <property type="entry name" value="ZINC_FINGER_C2H2_1"/>
    <property type="match status" value="7"/>
</dbReference>
<keyword evidence="3" id="KW-0677">Repeat</keyword>
<proteinExistence type="predicted"/>
<feature type="domain" description="C2H2-type" evidence="9">
    <location>
        <begin position="1327"/>
        <end position="1355"/>
    </location>
</feature>
<keyword evidence="2" id="KW-0479">Metal-binding</keyword>
<sequence>MELLNEIEYNPIIDIKKEEENTLLDENVHKSSMKKFYNTVFATKMRNRRNEDRFEELESKEDFTSCKSASVDATCHSPKTVPQLNSSIEDKNCKKKLQWRLDKIEKKRKKSNKEENIGVLKNENISEINNRNEDVDTRIYNSEKEDILMKDLVSEDRLKSTLCKDEVQRRKSGRQVPPMMFFDDNWDFETKPDNGSIPEEKFSCRRTEKFVGKLNTREARILNIETILKQENEPYCQNNNNNNNSNNNNINLDVDEKDLLDQYDENHIFKNNKIIKKYDDADIIKNSKSELSIESCNDLKDNVDKEVDIDKSIVGTLKNTQKEVIVLESNSILQNVIETKENIKVELPTCRRIVPFVNKNLQNASSSISKKLIEIDCIKSDTNIEFESSKNIKITSDFSQKDVNVQLISSEISDTITNSNDDVDIRLNTTINAESNVIDSLKDGSKLNCSVQDNDIKINSCIETELKANFTCLPNNLSLKLQNPLCNEDNEEMLSCQRIQPYLGKNYPNCSRTLSFVHLVNKVKSQDTPETSAKLPNNLNLLNQKVPDRLHLDDESKKMSNQNEDTNIPEKIENGLLNTMTIDTVDLGNGSSNKLVQNGEWKFRRKRPSNRSENAQQVVDGCLTKCSIKISSDPLKNSKSSIFPACSGGTICSLFSLNCLKHAHSNVHNNEYLKSQNEIIKDVFVVLTKLEYIKDPLVLKYFKKIDFDTKVKHNLLPSTKNQLGGDKINTSLNSWSYGSSINLNEQTAKDDLSNCNARNMTSSMSYSNGQLGIITNVEGKVNQEMDKNADEFPTEFRTRLRKRPLSRSFVESLNIFHGKRRKRRVNYIEDYSDSEINESGSSILKQQRMHLQTRRLTLRERQNFKIYGSKEMDENDMEVEEFTRIGLQNRTQSKGDDSSNVANSSNRSESHAIEDSDTFDHTSRSRVTSVSENVEGKQSVQPIHKIFSSDSLNKFDEQTLNEHSQIRNDENKDIKADEFCMNRIQLRSRSRILAAGHLKILQQTELTQKEEHISGHNVRAPILNIDVKNERNSSTFKVSNKSNSKKSKVSKIDEFSVNKRNASSILSRNEKENTRINRHKSVVSSRSSKQSKINTVEKLSNSELKFEPSSIYKRTIDGGIPLRNPKVELIRLEMICESFEDYSASEIELLTGKYIDMLMNSNFTCDTWRNSLNYHPPEAIVEKHVDQIDNSDCVSDIDSQQESVKLVTMVESEDNVHTEDNVDKVKVKSPAKSNTKQIESTFSSFTTLESAIATLVDTEPGEQRNFGAINISEVLNSPSNSVNEKEKDQTIELNDQAVDNNNQRQLNLCDKQLSVHDAILVNGTTMYGCSVCNRIFVAENLLRQHQSANHKDNDAAASCIDSARASTSKSSIKHKAQASGRSCSKKAMPEKCKRKLKFLESLKCTICSITFNSKEELFDHIMTHNEQELQEAYKVAKAKAKKQQSERSSNMSEESDKATQQTAEDSHDKEIQNKTRNKSTDSSNRSSRSSVDVEDLIFENPLNNTPCTRTGPVVTVDAQQQLIELECNETLVDESEISMRIQCSKTVTICSCHEHETIPQDLQIEMVLLCKTCNVVFRRRDCFEVHYRMNLECRRQRTNNEVTKIPKLFCSGCPCVLDSLMDMRMHLEMHARKNCQGTVTFICNICKVAFFGVGGIFYSHWFNHTKSPNFVASRYSFPKLSVVSVVEDSNFAITTSKSQEGFFYIAEHVCRQCRLPFSSEPELLKHKTRPCQSQQSTPRTDGPDSNRLQMIKLICDLCKKYYVSKENFDRHCSERNHLKTPITKFSRLPINANEQAFVCSLCRAVSKSLDDLKEHWKRIHSPIMELYTCKTCNVVPSNDVTNYTYDKFERHCRIVHKSEVITCLVYFVTARYVCNICRFGFETEKSMKEHQVVHQKRSSQNKSANTSLAGLPIEQQMTTMWVADKHVASDGGRKVHPVYVHYPGVNNKRVVPILPAPPKNQSQQSLQPCNSSTASDNPTSSSPSIASSSTNTSLARGSNSMLRNMLAQRALDQPQPPEQNCTTNSSVETILIDSRSNSPSSDSPAPIARDKSGTSGNDAVIASKKSYMTMVNPNFESLLGTNSSLQTINNNNDGTLLDKDNSGGTATPVSMDSLTPQPFEVVLVTDDLSENSNSESLIVNDRNRISSADKGLDIVKSNTNQQKQQTTEKNEVSSAKSSKFLRVRSIAELQHMKIHLCSTCGLSFDTPHAFDQHSRQHEIIGEANRMTPVQMISPMLAQNNKELNDSQNMLISQASHKLALLTPSGQPMSARAYRDSMYNKSNASALSNQLYQPLQQQQYQQYKQQHHPSYWFASCNDTYNANQPNLQYNAYSRHNQQLHHQQSHHHAPQHQLSHHQPLHNQPPHHQPSHHQPPHHQSHHQPQHHQQQHHQPQHHQQQHHQQSQSEKSAHQSSVLRRPVNLNNANGTYVSRGPPPAYPSTSNSMTPSRSSSIQLPERNTTGSSVPTPKRPSGAATRIPQQSLPNFGNGSEHRQTAPRIPYNLNEDVNNSRIPPNHQAIRHSQHSQYKNYSRNSSEMSYSGGSIIANPNYHHSQQQSSKVMYTCKLKGCPFRSDNISALRAHEKNHINQQLSAISSNLLQQQQQQQQRLPIKHVPVSQMPERTRHAIPTSRPPVHSSLDKRYICRVCNICCTSSTELIDHMAQCHNTPSSQLCCYICDYCPTPLIFDSEDLLRKHMHSNHNHFCELCNKRYPSKEDLIIHMEVHARAT</sequence>
<dbReference type="InterPro" id="IPR013087">
    <property type="entry name" value="Znf_C2H2_type"/>
</dbReference>
<feature type="region of interest" description="Disordered" evidence="8">
    <location>
        <begin position="2090"/>
        <end position="2113"/>
    </location>
</feature>
<evidence type="ECO:0000256" key="7">
    <source>
        <dbReference type="PROSITE-ProRule" id="PRU00042"/>
    </source>
</evidence>
<dbReference type="Pfam" id="PF00096">
    <property type="entry name" value="zf-C2H2"/>
    <property type="match status" value="2"/>
</dbReference>
<feature type="compositionally biased region" description="Polar residues" evidence="8">
    <location>
        <begin position="886"/>
        <end position="907"/>
    </location>
</feature>
<dbReference type="GO" id="GO:0008270">
    <property type="term" value="F:zinc ion binding"/>
    <property type="evidence" value="ECO:0007669"/>
    <property type="project" value="UniProtKB-KW"/>
</dbReference>
<dbReference type="PANTHER" id="PTHR24394:SF29">
    <property type="entry name" value="MYONEURIN"/>
    <property type="match status" value="1"/>
</dbReference>
<dbReference type="PROSITE" id="PS50157">
    <property type="entry name" value="ZINC_FINGER_C2H2_2"/>
    <property type="match status" value="5"/>
</dbReference>
<evidence type="ECO:0000256" key="4">
    <source>
        <dbReference type="ARBA" id="ARBA00022771"/>
    </source>
</evidence>
<feature type="region of interest" description="Disordered" evidence="8">
    <location>
        <begin position="886"/>
        <end position="942"/>
    </location>
</feature>
<feature type="compositionally biased region" description="Low complexity" evidence="8">
    <location>
        <begin position="1480"/>
        <end position="1490"/>
    </location>
</feature>
<dbReference type="Proteomes" id="UP000695007">
    <property type="component" value="Unplaced"/>
</dbReference>
<dbReference type="KEGG" id="csol:105363539"/>
<feature type="compositionally biased region" description="Polar residues" evidence="8">
    <location>
        <begin position="1959"/>
        <end position="1970"/>
    </location>
</feature>
<feature type="compositionally biased region" description="Low complexity" evidence="8">
    <location>
        <begin position="2437"/>
        <end position="2450"/>
    </location>
</feature>
<feature type="compositionally biased region" description="Low complexity" evidence="8">
    <location>
        <begin position="1971"/>
        <end position="1993"/>
    </location>
</feature>
<feature type="compositionally biased region" description="Low complexity" evidence="8">
    <location>
        <begin position="2034"/>
        <end position="2047"/>
    </location>
</feature>
<dbReference type="RefSeq" id="XP_011499572.1">
    <property type="nucleotide sequence ID" value="XM_011501270.1"/>
</dbReference>
<evidence type="ECO:0000313" key="11">
    <source>
        <dbReference type="RefSeq" id="XP_011499572.1"/>
    </source>
</evidence>
<name>A0AAJ6YK74_9HYME</name>
<dbReference type="SMART" id="SM00355">
    <property type="entry name" value="ZnF_C2H2"/>
    <property type="match status" value="15"/>
</dbReference>
<keyword evidence="4 7" id="KW-0863">Zinc-finger</keyword>
<protein>
    <submittedName>
        <fullName evidence="11">Histone-lysine N-methyltransferase 1</fullName>
    </submittedName>
</protein>
<keyword evidence="10" id="KW-1185">Reference proteome</keyword>
<feature type="domain" description="C2H2-type" evidence="9">
    <location>
        <begin position="1402"/>
        <end position="1429"/>
    </location>
</feature>
<feature type="compositionally biased region" description="Basic and acidic residues" evidence="8">
    <location>
        <begin position="1464"/>
        <end position="1473"/>
    </location>
</feature>
<evidence type="ECO:0000256" key="3">
    <source>
        <dbReference type="ARBA" id="ARBA00022737"/>
    </source>
</evidence>
<feature type="domain" description="C2H2-type" evidence="9">
    <location>
        <begin position="2700"/>
        <end position="2726"/>
    </location>
</feature>
<evidence type="ECO:0000313" key="10">
    <source>
        <dbReference type="Proteomes" id="UP000695007"/>
    </source>
</evidence>
<feature type="compositionally biased region" description="Basic residues" evidence="8">
    <location>
        <begin position="2341"/>
        <end position="2357"/>
    </location>
</feature>
<feature type="compositionally biased region" description="Polar residues" evidence="8">
    <location>
        <begin position="1446"/>
        <end position="1463"/>
    </location>
</feature>
<keyword evidence="6" id="KW-0539">Nucleus</keyword>
<feature type="region of interest" description="Disordered" evidence="8">
    <location>
        <begin position="2335"/>
        <end position="2536"/>
    </location>
</feature>
<dbReference type="GO" id="GO:0005634">
    <property type="term" value="C:nucleus"/>
    <property type="evidence" value="ECO:0007669"/>
    <property type="project" value="UniProtKB-SubCell"/>
</dbReference>
<feature type="domain" description="C2H2-type" evidence="9">
    <location>
        <begin position="2195"/>
        <end position="2217"/>
    </location>
</feature>
<feature type="region of interest" description="Disordered" evidence="8">
    <location>
        <begin position="1437"/>
        <end position="1495"/>
    </location>
</feature>
<comment type="subcellular location">
    <subcellularLocation>
        <location evidence="1">Nucleus</location>
    </subcellularLocation>
</comment>
<dbReference type="InterPro" id="IPR036236">
    <property type="entry name" value="Znf_C2H2_sf"/>
</dbReference>
<gene>
    <name evidence="11" type="primary">LOC105363539</name>
</gene>
<feature type="compositionally biased region" description="Polar residues" evidence="8">
    <location>
        <begin position="2522"/>
        <end position="2536"/>
    </location>
</feature>
<feature type="compositionally biased region" description="Basic and acidic residues" evidence="8">
    <location>
        <begin position="908"/>
        <end position="923"/>
    </location>
</feature>
<evidence type="ECO:0000256" key="2">
    <source>
        <dbReference type="ARBA" id="ARBA00022723"/>
    </source>
</evidence>
<dbReference type="GeneID" id="105363539"/>
<feature type="compositionally biased region" description="Basic residues" evidence="8">
    <location>
        <begin position="2366"/>
        <end position="2397"/>
    </location>
</feature>
<feature type="compositionally biased region" description="Polar residues" evidence="8">
    <location>
        <begin position="1730"/>
        <end position="1739"/>
    </location>
</feature>
<keyword evidence="5" id="KW-0862">Zinc</keyword>
<feature type="compositionally biased region" description="Polar residues" evidence="8">
    <location>
        <begin position="2476"/>
        <end position="2486"/>
    </location>
</feature>
<evidence type="ECO:0000259" key="9">
    <source>
        <dbReference type="PROSITE" id="PS50157"/>
    </source>
</evidence>
<organism evidence="10 11">
    <name type="scientific">Ceratosolen solmsi marchali</name>
    <dbReference type="NCBI Taxonomy" id="326594"/>
    <lineage>
        <taxon>Eukaryota</taxon>
        <taxon>Metazoa</taxon>
        <taxon>Ecdysozoa</taxon>
        <taxon>Arthropoda</taxon>
        <taxon>Hexapoda</taxon>
        <taxon>Insecta</taxon>
        <taxon>Pterygota</taxon>
        <taxon>Neoptera</taxon>
        <taxon>Endopterygota</taxon>
        <taxon>Hymenoptera</taxon>
        <taxon>Apocrita</taxon>
        <taxon>Proctotrupomorpha</taxon>
        <taxon>Chalcidoidea</taxon>
        <taxon>Agaonidae</taxon>
        <taxon>Agaoninae</taxon>
        <taxon>Ceratosolen</taxon>
    </lineage>
</organism>
<evidence type="ECO:0000256" key="1">
    <source>
        <dbReference type="ARBA" id="ARBA00004123"/>
    </source>
</evidence>
<feature type="region of interest" description="Disordered" evidence="8">
    <location>
        <begin position="1726"/>
        <end position="1745"/>
    </location>
</feature>
<feature type="compositionally biased region" description="Polar residues" evidence="8">
    <location>
        <begin position="2102"/>
        <end position="2113"/>
    </location>
</feature>
<feature type="compositionally biased region" description="Polar residues" evidence="8">
    <location>
        <begin position="2451"/>
        <end position="2464"/>
    </location>
</feature>
<dbReference type="GO" id="GO:0000981">
    <property type="term" value="F:DNA-binding transcription factor activity, RNA polymerase II-specific"/>
    <property type="evidence" value="ECO:0007669"/>
    <property type="project" value="TreeGrafter"/>
</dbReference>